<dbReference type="Gene3D" id="1.25.40.10">
    <property type="entry name" value="Tetratricopeptide repeat domain"/>
    <property type="match status" value="1"/>
</dbReference>
<proteinExistence type="predicted"/>
<evidence type="ECO:0000313" key="2">
    <source>
        <dbReference type="EMBL" id="KPL81264.1"/>
    </source>
</evidence>
<dbReference type="InterPro" id="IPR002182">
    <property type="entry name" value="NB-ARC"/>
</dbReference>
<dbReference type="AlphaFoldDB" id="A0A0P6YG99"/>
<keyword evidence="3" id="KW-1185">Reference proteome</keyword>
<gene>
    <name evidence="2" type="ORF">SE18_21540</name>
</gene>
<dbReference type="PANTHER" id="PTHR47691">
    <property type="entry name" value="REGULATOR-RELATED"/>
    <property type="match status" value="1"/>
</dbReference>
<reference evidence="2 3" key="1">
    <citation type="submission" date="2015-07" db="EMBL/GenBank/DDBJ databases">
        <title>Whole genome sequence of Herpetosiphon geysericola DSM 7119.</title>
        <authorList>
            <person name="Hemp J."/>
            <person name="Ward L.M."/>
            <person name="Pace L.A."/>
            <person name="Fischer W.W."/>
        </authorList>
    </citation>
    <scope>NUCLEOTIDE SEQUENCE [LARGE SCALE GENOMIC DNA]</scope>
    <source>
        <strain evidence="2 3">DSM 7119</strain>
    </source>
</reference>
<sequence>MTTTLWNERVVQDVLQRPERLLSHTNWRQTIQQHGGLSAFYQQLQQLPLEANQQAVLTVLTTYPGAPVETYCSLLNIHKATYHRHQKALIQHLTNVLNGAQLLAAAPTPAPNLHQLRPILADFVGRTAELKQVSYALDVARTAARGAVISGIQGMGGVGKTELAIYLAHQLIPHFPDAQLVLNLYGSREQPLTVEQALGSVISQFQPNAKLPEQRDQLLAQYQELLTGKRVLILADDARDLAHVQDLTPPTGNCLLVTSRLRFVMPLMAQLQVTELAAADAIALLQQICARLDAGNAQQLAAACGYLPLALRISASILADNPALAIDDYLAQLQDQQQQLAALDHPDDPQTSVAASLALSYAQLPSELQALARQVSVVVADFGSELGLATAGLSLDMANENLLYKLASHNLIQFDHRQERWRMHDLVRSVLRRYLTEGEVAQTQLNYAQASAKTIKSISDTYKLGGAAQTQSIDMFDREHAHLVATWNWVKEQPIAQTSDQILVEMALYSGKTDTIRVGRRFVKFDDYEIAFEAALRIQEFYKAGIFGLKRANGYLHDGNYELALSWYERVKQIAIEIQNLNLQTLVLSDMSSCYNAMGGRVNSEKALELKLEALHVFRLSGINDSTESLLVNNLAVKLKALDRNEEAVSYFIEAIALAQKFEDQADECRALYNLGQTYLKLHQLDKAQLALEQAIIIVERLNFDEGRAYMLQGQAKLLVVKGQYTQAIEKLTQAHAIMQHYNRVINLAIEWKIGILYWKLGDVAEAESRMQSVLEQERPLGIERVQEHEQQLHNLQNHQPFDDTLLDAMLKD</sequence>
<name>A0A0P6YG99_9CHLR</name>
<dbReference type="Pfam" id="PF00931">
    <property type="entry name" value="NB-ARC"/>
    <property type="match status" value="1"/>
</dbReference>
<dbReference type="OrthoDB" id="160482at2"/>
<dbReference type="STRING" id="70996.SE18_21540"/>
<dbReference type="SMART" id="SM00028">
    <property type="entry name" value="TPR"/>
    <property type="match status" value="4"/>
</dbReference>
<dbReference type="PANTHER" id="PTHR47691:SF3">
    <property type="entry name" value="HTH-TYPE TRANSCRIPTIONAL REGULATOR RV0890C-RELATED"/>
    <property type="match status" value="1"/>
</dbReference>
<dbReference type="Proteomes" id="UP000050277">
    <property type="component" value="Unassembled WGS sequence"/>
</dbReference>
<dbReference type="SUPFAM" id="SSF48452">
    <property type="entry name" value="TPR-like"/>
    <property type="match status" value="2"/>
</dbReference>
<dbReference type="InterPro" id="IPR027417">
    <property type="entry name" value="P-loop_NTPase"/>
</dbReference>
<accession>A0A0P6YG99</accession>
<evidence type="ECO:0000313" key="3">
    <source>
        <dbReference type="Proteomes" id="UP000050277"/>
    </source>
</evidence>
<dbReference type="SUPFAM" id="SSF52540">
    <property type="entry name" value="P-loop containing nucleoside triphosphate hydrolases"/>
    <property type="match status" value="1"/>
</dbReference>
<protein>
    <recommendedName>
        <fullName evidence="1">NB-ARC domain-containing protein</fullName>
    </recommendedName>
</protein>
<dbReference type="InterPro" id="IPR019734">
    <property type="entry name" value="TPR_rpt"/>
</dbReference>
<feature type="domain" description="NB-ARC" evidence="1">
    <location>
        <begin position="149"/>
        <end position="288"/>
    </location>
</feature>
<dbReference type="EMBL" id="LGKP01000035">
    <property type="protein sequence ID" value="KPL81264.1"/>
    <property type="molecule type" value="Genomic_DNA"/>
</dbReference>
<dbReference type="GO" id="GO:0043531">
    <property type="term" value="F:ADP binding"/>
    <property type="evidence" value="ECO:0007669"/>
    <property type="project" value="InterPro"/>
</dbReference>
<dbReference type="RefSeq" id="WP_054536531.1">
    <property type="nucleotide sequence ID" value="NZ_LGKP01000035.1"/>
</dbReference>
<dbReference type="Gene3D" id="3.40.50.300">
    <property type="entry name" value="P-loop containing nucleotide triphosphate hydrolases"/>
    <property type="match status" value="1"/>
</dbReference>
<organism evidence="2 3">
    <name type="scientific">Herpetosiphon geysericola</name>
    <dbReference type="NCBI Taxonomy" id="70996"/>
    <lineage>
        <taxon>Bacteria</taxon>
        <taxon>Bacillati</taxon>
        <taxon>Chloroflexota</taxon>
        <taxon>Chloroflexia</taxon>
        <taxon>Herpetosiphonales</taxon>
        <taxon>Herpetosiphonaceae</taxon>
        <taxon>Herpetosiphon</taxon>
    </lineage>
</organism>
<dbReference type="PRINTS" id="PR00364">
    <property type="entry name" value="DISEASERSIST"/>
</dbReference>
<evidence type="ECO:0000259" key="1">
    <source>
        <dbReference type="Pfam" id="PF00931"/>
    </source>
</evidence>
<dbReference type="InterPro" id="IPR011990">
    <property type="entry name" value="TPR-like_helical_dom_sf"/>
</dbReference>
<dbReference type="Pfam" id="PF13424">
    <property type="entry name" value="TPR_12"/>
    <property type="match status" value="1"/>
</dbReference>
<comment type="caution">
    <text evidence="2">The sequence shown here is derived from an EMBL/GenBank/DDBJ whole genome shotgun (WGS) entry which is preliminary data.</text>
</comment>